<dbReference type="PRINTS" id="PR00039">
    <property type="entry name" value="HTHLYSR"/>
</dbReference>
<dbReference type="PANTHER" id="PTHR30126:SF40">
    <property type="entry name" value="HTH-TYPE TRANSCRIPTIONAL REGULATOR GLTR"/>
    <property type="match status" value="1"/>
</dbReference>
<protein>
    <submittedName>
        <fullName evidence="6">LysR family transcriptional regulator</fullName>
    </submittedName>
</protein>
<dbReference type="GO" id="GO:0000976">
    <property type="term" value="F:transcription cis-regulatory region binding"/>
    <property type="evidence" value="ECO:0007669"/>
    <property type="project" value="TreeGrafter"/>
</dbReference>
<organism evidence="6 7">
    <name type="scientific">Parablautia intestinalis</name>
    <dbReference type="NCBI Taxonomy" id="2320100"/>
    <lineage>
        <taxon>Bacteria</taxon>
        <taxon>Bacillati</taxon>
        <taxon>Bacillota</taxon>
        <taxon>Clostridia</taxon>
        <taxon>Lachnospirales</taxon>
        <taxon>Lachnospiraceae</taxon>
        <taxon>Parablautia</taxon>
    </lineage>
</organism>
<keyword evidence="7" id="KW-1185">Reference proteome</keyword>
<dbReference type="Pfam" id="PF00126">
    <property type="entry name" value="HTH_1"/>
    <property type="match status" value="1"/>
</dbReference>
<dbReference type="EMBL" id="RAYQ01000001">
    <property type="protein sequence ID" value="RKI94340.1"/>
    <property type="molecule type" value="Genomic_DNA"/>
</dbReference>
<dbReference type="InterPro" id="IPR000847">
    <property type="entry name" value="LysR_HTH_N"/>
</dbReference>
<reference evidence="6 7" key="1">
    <citation type="submission" date="2018-09" db="EMBL/GenBank/DDBJ databases">
        <title>Murine metabolic-syndrome-specific gut microbial biobank.</title>
        <authorList>
            <person name="Liu C."/>
        </authorList>
    </citation>
    <scope>NUCLEOTIDE SEQUENCE [LARGE SCALE GENOMIC DNA]</scope>
    <source>
        <strain evidence="6 7">0.1xD8-82</strain>
    </source>
</reference>
<dbReference type="GO" id="GO:0003700">
    <property type="term" value="F:DNA-binding transcription factor activity"/>
    <property type="evidence" value="ECO:0007669"/>
    <property type="project" value="InterPro"/>
</dbReference>
<dbReference type="SUPFAM" id="SSF53850">
    <property type="entry name" value="Periplasmic binding protein-like II"/>
    <property type="match status" value="1"/>
</dbReference>
<gene>
    <name evidence="6" type="ORF">D7V94_02035</name>
</gene>
<dbReference type="PROSITE" id="PS50931">
    <property type="entry name" value="HTH_LYSR"/>
    <property type="match status" value="1"/>
</dbReference>
<dbReference type="AlphaFoldDB" id="A0A3A9AS55"/>
<keyword evidence="3" id="KW-0238">DNA-binding</keyword>
<dbReference type="Gene3D" id="3.40.190.290">
    <property type="match status" value="1"/>
</dbReference>
<evidence type="ECO:0000256" key="1">
    <source>
        <dbReference type="ARBA" id="ARBA00009437"/>
    </source>
</evidence>
<dbReference type="Gene3D" id="1.10.10.10">
    <property type="entry name" value="Winged helix-like DNA-binding domain superfamily/Winged helix DNA-binding domain"/>
    <property type="match status" value="1"/>
</dbReference>
<dbReference type="OrthoDB" id="119203at2"/>
<evidence type="ECO:0000313" key="6">
    <source>
        <dbReference type="EMBL" id="RKI94340.1"/>
    </source>
</evidence>
<dbReference type="InterPro" id="IPR036388">
    <property type="entry name" value="WH-like_DNA-bd_sf"/>
</dbReference>
<dbReference type="CDD" id="cd05466">
    <property type="entry name" value="PBP2_LTTR_substrate"/>
    <property type="match status" value="1"/>
</dbReference>
<dbReference type="InterPro" id="IPR005119">
    <property type="entry name" value="LysR_subst-bd"/>
</dbReference>
<dbReference type="SUPFAM" id="SSF46785">
    <property type="entry name" value="Winged helix' DNA-binding domain"/>
    <property type="match status" value="1"/>
</dbReference>
<comment type="caution">
    <text evidence="6">The sequence shown here is derived from an EMBL/GenBank/DDBJ whole genome shotgun (WGS) entry which is preliminary data.</text>
</comment>
<name>A0A3A9AS55_9FIRM</name>
<proteinExistence type="inferred from homology"/>
<feature type="domain" description="HTH lysR-type" evidence="5">
    <location>
        <begin position="1"/>
        <end position="58"/>
    </location>
</feature>
<dbReference type="Proteomes" id="UP000280696">
    <property type="component" value="Unassembled WGS sequence"/>
</dbReference>
<dbReference type="RefSeq" id="WP_120466246.1">
    <property type="nucleotide sequence ID" value="NZ_RAYQ01000001.1"/>
</dbReference>
<evidence type="ECO:0000259" key="5">
    <source>
        <dbReference type="PROSITE" id="PS50931"/>
    </source>
</evidence>
<keyword evidence="4" id="KW-0804">Transcription</keyword>
<evidence type="ECO:0000256" key="3">
    <source>
        <dbReference type="ARBA" id="ARBA00023125"/>
    </source>
</evidence>
<comment type="similarity">
    <text evidence="1">Belongs to the LysR transcriptional regulatory family.</text>
</comment>
<evidence type="ECO:0000256" key="2">
    <source>
        <dbReference type="ARBA" id="ARBA00023015"/>
    </source>
</evidence>
<dbReference type="PANTHER" id="PTHR30126">
    <property type="entry name" value="HTH-TYPE TRANSCRIPTIONAL REGULATOR"/>
    <property type="match status" value="1"/>
</dbReference>
<evidence type="ECO:0000256" key="4">
    <source>
        <dbReference type="ARBA" id="ARBA00023163"/>
    </source>
</evidence>
<dbReference type="Pfam" id="PF03466">
    <property type="entry name" value="LysR_substrate"/>
    <property type="match status" value="1"/>
</dbReference>
<dbReference type="InterPro" id="IPR036390">
    <property type="entry name" value="WH_DNA-bd_sf"/>
</dbReference>
<accession>A0A3A9AS55</accession>
<evidence type="ECO:0000313" key="7">
    <source>
        <dbReference type="Proteomes" id="UP000280696"/>
    </source>
</evidence>
<dbReference type="FunFam" id="1.10.10.10:FF:000001">
    <property type="entry name" value="LysR family transcriptional regulator"/>
    <property type="match status" value="1"/>
</dbReference>
<keyword evidence="2" id="KW-0805">Transcription regulation</keyword>
<sequence length="298" mass="33751">MNTKSLVTFKTILEMGSFQKAADKLGYTQSTVTFQIKQLEEELALKLFEKIGRRMELTQAGKDIMPYIDMILQGAEQIGNYGKSLSEISGSLKLAIPDSILIYNMQPFIRAFAHEAPNVQLIINSIQSGEINQSVVDGTADIGINCEKESYPDSVIHKQLGNYKAVLVVSPFADRSLLDFITPHQRKPFSLICNEPDGYYQLDMDKYLTEKDIVLNAPMKVQSIEAVKRCVMNNLGIAVVPTYSIGEEMRNGSLMPIKTELDEKKYHSFYIYHKNKWISPQMQLAMNLMKEYLGNENI</sequence>